<feature type="transmembrane region" description="Helical" evidence="7">
    <location>
        <begin position="186"/>
        <end position="211"/>
    </location>
</feature>
<dbReference type="InterPro" id="IPR004680">
    <property type="entry name" value="Cit_transptr-like_dom"/>
</dbReference>
<evidence type="ECO:0000256" key="2">
    <source>
        <dbReference type="ARBA" id="ARBA00022448"/>
    </source>
</evidence>
<dbReference type="PANTHER" id="PTHR43652">
    <property type="entry name" value="BASIC AMINO ACID ANTIPORTER YFCC-RELATED"/>
    <property type="match status" value="1"/>
</dbReference>
<keyword evidence="2" id="KW-0813">Transport</keyword>
<accession>A0A1T2L0C5</accession>
<dbReference type="OrthoDB" id="9809303at2"/>
<dbReference type="AlphaFoldDB" id="A0A1T2L0C5"/>
<evidence type="ECO:0000313" key="10">
    <source>
        <dbReference type="Proteomes" id="UP000191110"/>
    </source>
</evidence>
<keyword evidence="10" id="KW-1185">Reference proteome</keyword>
<evidence type="ECO:0000259" key="8">
    <source>
        <dbReference type="PROSITE" id="PS51202"/>
    </source>
</evidence>
<dbReference type="Proteomes" id="UP000191110">
    <property type="component" value="Unassembled WGS sequence"/>
</dbReference>
<dbReference type="GO" id="GO:0008324">
    <property type="term" value="F:monoatomic cation transmembrane transporter activity"/>
    <property type="evidence" value="ECO:0007669"/>
    <property type="project" value="InterPro"/>
</dbReference>
<evidence type="ECO:0000256" key="4">
    <source>
        <dbReference type="ARBA" id="ARBA00022737"/>
    </source>
</evidence>
<reference evidence="9 10" key="1">
    <citation type="submission" date="2016-11" db="EMBL/GenBank/DDBJ databases">
        <title>Mixed transmission modes and dynamic genome evolution in an obligate animal-bacterial symbiosis.</title>
        <authorList>
            <person name="Russell S.L."/>
            <person name="Corbett-Detig R.B."/>
            <person name="Cavanaugh C.M."/>
        </authorList>
    </citation>
    <scope>NUCLEOTIDE SEQUENCE [LARGE SCALE GENOMIC DNA]</scope>
    <source>
        <strain evidence="9">Sveles-Q1</strain>
    </source>
</reference>
<evidence type="ECO:0000256" key="5">
    <source>
        <dbReference type="ARBA" id="ARBA00022989"/>
    </source>
</evidence>
<dbReference type="Pfam" id="PF03600">
    <property type="entry name" value="CitMHS"/>
    <property type="match status" value="1"/>
</dbReference>
<dbReference type="Pfam" id="PF02080">
    <property type="entry name" value="TrkA_C"/>
    <property type="match status" value="1"/>
</dbReference>
<protein>
    <submittedName>
        <fullName evidence="9">SLC13 family permease</fullName>
    </submittedName>
</protein>
<feature type="transmembrane region" description="Helical" evidence="7">
    <location>
        <begin position="525"/>
        <end position="548"/>
    </location>
</feature>
<comment type="caution">
    <text evidence="9">The sequence shown here is derived from an EMBL/GenBank/DDBJ whole genome shotgun (WGS) entry which is preliminary data.</text>
</comment>
<feature type="transmembrane region" description="Helical" evidence="7">
    <location>
        <begin position="590"/>
        <end position="619"/>
    </location>
</feature>
<dbReference type="InterPro" id="IPR036721">
    <property type="entry name" value="RCK_C_sf"/>
</dbReference>
<comment type="subcellular location">
    <subcellularLocation>
        <location evidence="1">Membrane</location>
        <topology evidence="1">Multi-pass membrane protein</topology>
    </subcellularLocation>
</comment>
<evidence type="ECO:0000313" key="9">
    <source>
        <dbReference type="EMBL" id="OOZ38531.1"/>
    </source>
</evidence>
<dbReference type="GO" id="GO:0005886">
    <property type="term" value="C:plasma membrane"/>
    <property type="evidence" value="ECO:0007669"/>
    <property type="project" value="TreeGrafter"/>
</dbReference>
<gene>
    <name evidence="9" type="ORF">BOW53_15210</name>
</gene>
<evidence type="ECO:0000256" key="3">
    <source>
        <dbReference type="ARBA" id="ARBA00022692"/>
    </source>
</evidence>
<dbReference type="InterPro" id="IPR051679">
    <property type="entry name" value="DASS-Related_Transporters"/>
</dbReference>
<dbReference type="EMBL" id="MPRL01000084">
    <property type="protein sequence ID" value="OOZ38531.1"/>
    <property type="molecule type" value="Genomic_DNA"/>
</dbReference>
<evidence type="ECO:0000256" key="6">
    <source>
        <dbReference type="ARBA" id="ARBA00023136"/>
    </source>
</evidence>
<dbReference type="PROSITE" id="PS51202">
    <property type="entry name" value="RCK_C"/>
    <property type="match status" value="2"/>
</dbReference>
<feature type="domain" description="RCK C-terminal" evidence="8">
    <location>
        <begin position="275"/>
        <end position="361"/>
    </location>
</feature>
<feature type="transmembrane region" description="Helical" evidence="7">
    <location>
        <begin position="44"/>
        <end position="60"/>
    </location>
</feature>
<feature type="transmembrane region" description="Helical" evidence="7">
    <location>
        <begin position="639"/>
        <end position="661"/>
    </location>
</feature>
<feature type="domain" description="RCK C-terminal" evidence="8">
    <location>
        <begin position="367"/>
        <end position="456"/>
    </location>
</feature>
<dbReference type="GO" id="GO:0006813">
    <property type="term" value="P:potassium ion transport"/>
    <property type="evidence" value="ECO:0007669"/>
    <property type="project" value="InterPro"/>
</dbReference>
<sequence length="662" mass="70102">MNALADEEQTKARPTKTNLKQWIAAAIFALIAIGLAQVVPTIEIAWVCAVLMLTIYLFAFEVVGVDVAAASVMVLLGLTSLLAPLMGLQQGLVDTNNLFNGFASNAVMSIIAVMIIGAGLDKTGIMSKVAGFILKVGGTTEGRIIPIISSTVGFISSFMQNVGAAALFLPVVSRISARSGLPMSRLLMPMGFTAILGGTVTMVGSSPLILLNDLILTSNQALPDAQQMETFGLFSVTPIGLALVATGIIYFVIAGRFVLPTSKGDEDVTSGQQTMDYFDQLYGVEYGVYEVLVPADSRLIGMSLDEIEGTCKVRIVAIEKGDGLRFGAQSVDRSTGIDAGTVLGVLGDNTNLENFVEKSKVDVKPELDIFADALVPNKSGIAEVVIPPGSNLIGKSARDVWMRKSYGLSLMAIHRGGETITREGGGVRDTPFQAGDALVVHTTWADLAHLENDRNFVVVTTEYPHEEVRPHKLGFAGLFFGIALCLVLFTDLRLSVALLTGAIGMVLTKVLSIEEAYEAVSWKTVFLLASLIPLGLAVETTGTAKWIAEQVLAVVGDQPIWVIQAAVAVLATFFTLVMSNVGATVLLVPLAVNIALGVGANPAVFALTVAIATSNSFLIPTHQVNALIMGPGGYRVPDFMKAGGIMTVLFLIVMMIMMNLVF</sequence>
<feature type="transmembrane region" description="Helical" evidence="7">
    <location>
        <begin position="67"/>
        <end position="86"/>
    </location>
</feature>
<dbReference type="PANTHER" id="PTHR43652:SF2">
    <property type="entry name" value="BASIC AMINO ACID ANTIPORTER YFCC-RELATED"/>
    <property type="match status" value="1"/>
</dbReference>
<keyword evidence="6 7" id="KW-0472">Membrane</keyword>
<proteinExistence type="predicted"/>
<dbReference type="Gene3D" id="3.30.70.1450">
    <property type="entry name" value="Regulator of K+ conductance, C-terminal domain"/>
    <property type="match status" value="2"/>
</dbReference>
<keyword evidence="3 7" id="KW-0812">Transmembrane</keyword>
<feature type="transmembrane region" description="Helical" evidence="7">
    <location>
        <begin position="231"/>
        <end position="253"/>
    </location>
</feature>
<feature type="transmembrane region" description="Helical" evidence="7">
    <location>
        <begin position="496"/>
        <end position="513"/>
    </location>
</feature>
<feature type="transmembrane region" description="Helical" evidence="7">
    <location>
        <begin position="21"/>
        <end position="38"/>
    </location>
</feature>
<dbReference type="SUPFAM" id="SSF116726">
    <property type="entry name" value="TrkA C-terminal domain-like"/>
    <property type="match status" value="2"/>
</dbReference>
<dbReference type="RefSeq" id="WP_078484941.1">
    <property type="nucleotide sequence ID" value="NZ_MPRL01000084.1"/>
</dbReference>
<keyword evidence="5 7" id="KW-1133">Transmembrane helix</keyword>
<organism evidence="9 10">
    <name type="scientific">Solemya pervernicosa gill symbiont</name>
    <dbReference type="NCBI Taxonomy" id="642797"/>
    <lineage>
        <taxon>Bacteria</taxon>
        <taxon>Pseudomonadati</taxon>
        <taxon>Pseudomonadota</taxon>
        <taxon>Gammaproteobacteria</taxon>
        <taxon>sulfur-oxidizing symbionts</taxon>
    </lineage>
</organism>
<evidence type="ECO:0000256" key="7">
    <source>
        <dbReference type="SAM" id="Phobius"/>
    </source>
</evidence>
<evidence type="ECO:0000256" key="1">
    <source>
        <dbReference type="ARBA" id="ARBA00004141"/>
    </source>
</evidence>
<keyword evidence="4" id="KW-0677">Repeat</keyword>
<name>A0A1T2L0C5_9GAMM</name>
<feature type="transmembrane region" description="Helical" evidence="7">
    <location>
        <begin position="98"/>
        <end position="120"/>
    </location>
</feature>
<feature type="transmembrane region" description="Helical" evidence="7">
    <location>
        <begin position="473"/>
        <end position="490"/>
    </location>
</feature>
<dbReference type="InterPro" id="IPR006037">
    <property type="entry name" value="RCK_C"/>
</dbReference>
<feature type="transmembrane region" description="Helical" evidence="7">
    <location>
        <begin position="560"/>
        <end position="578"/>
    </location>
</feature>